<protein>
    <submittedName>
        <fullName evidence="1">Uncharacterized protein</fullName>
    </submittedName>
</protein>
<dbReference type="Proteomes" id="UP000036987">
    <property type="component" value="Unassembled WGS sequence"/>
</dbReference>
<dbReference type="AlphaFoldDB" id="A0A0K9NV89"/>
<keyword evidence="2" id="KW-1185">Reference proteome</keyword>
<reference evidence="2" key="1">
    <citation type="journal article" date="2016" name="Nature">
        <title>The genome of the seagrass Zostera marina reveals angiosperm adaptation to the sea.</title>
        <authorList>
            <person name="Olsen J.L."/>
            <person name="Rouze P."/>
            <person name="Verhelst B."/>
            <person name="Lin Y.-C."/>
            <person name="Bayer T."/>
            <person name="Collen J."/>
            <person name="Dattolo E."/>
            <person name="De Paoli E."/>
            <person name="Dittami S."/>
            <person name="Maumus F."/>
            <person name="Michel G."/>
            <person name="Kersting A."/>
            <person name="Lauritano C."/>
            <person name="Lohaus R."/>
            <person name="Toepel M."/>
            <person name="Tonon T."/>
            <person name="Vanneste K."/>
            <person name="Amirebrahimi M."/>
            <person name="Brakel J."/>
            <person name="Bostroem C."/>
            <person name="Chovatia M."/>
            <person name="Grimwood J."/>
            <person name="Jenkins J.W."/>
            <person name="Jueterbock A."/>
            <person name="Mraz A."/>
            <person name="Stam W.T."/>
            <person name="Tice H."/>
            <person name="Bornberg-Bauer E."/>
            <person name="Green P.J."/>
            <person name="Pearson G.A."/>
            <person name="Procaccini G."/>
            <person name="Duarte C.M."/>
            <person name="Schmutz J."/>
            <person name="Reusch T.B.H."/>
            <person name="Van de Peer Y."/>
        </authorList>
    </citation>
    <scope>NUCLEOTIDE SEQUENCE [LARGE SCALE GENOMIC DNA]</scope>
    <source>
        <strain evidence="2">cv. Finnish</strain>
    </source>
</reference>
<organism evidence="1 2">
    <name type="scientific">Zostera marina</name>
    <name type="common">Eelgrass</name>
    <dbReference type="NCBI Taxonomy" id="29655"/>
    <lineage>
        <taxon>Eukaryota</taxon>
        <taxon>Viridiplantae</taxon>
        <taxon>Streptophyta</taxon>
        <taxon>Embryophyta</taxon>
        <taxon>Tracheophyta</taxon>
        <taxon>Spermatophyta</taxon>
        <taxon>Magnoliopsida</taxon>
        <taxon>Liliopsida</taxon>
        <taxon>Zosteraceae</taxon>
        <taxon>Zostera</taxon>
    </lineage>
</organism>
<accession>A0A0K9NV89</accession>
<name>A0A0K9NV89_ZOSMR</name>
<comment type="caution">
    <text evidence="1">The sequence shown here is derived from an EMBL/GenBank/DDBJ whole genome shotgun (WGS) entry which is preliminary data.</text>
</comment>
<feature type="non-terminal residue" evidence="1">
    <location>
        <position position="1"/>
    </location>
</feature>
<feature type="non-terminal residue" evidence="1">
    <location>
        <position position="474"/>
    </location>
</feature>
<dbReference type="EMBL" id="LFYR01001593">
    <property type="protein sequence ID" value="KMZ60661.1"/>
    <property type="molecule type" value="Genomic_DNA"/>
</dbReference>
<proteinExistence type="predicted"/>
<evidence type="ECO:0000313" key="1">
    <source>
        <dbReference type="EMBL" id="KMZ60661.1"/>
    </source>
</evidence>
<evidence type="ECO:0000313" key="2">
    <source>
        <dbReference type="Proteomes" id="UP000036987"/>
    </source>
</evidence>
<sequence>DGWPIKNAPIQHRKSTVIEKAFVFKPKFQTTKTRTKFLIQLKNNSNYEDILLEICRKSLKSSDDHAKTLHYTPYSRSIAIVSPNLIDPIFIPYRKLSELTAENVVACFSKLEQSASTASLLGAPFYFEVNTLSKIVGGANEQSNLIYDSASGLMDNFSPDRKCLFRAISVSVAQLIYQGNVNCRRIVTGIANQTSRKSEYLMLFENLATHFKLHDKNPQDFDILYYAPLIESYLNSLAILSDLGKFRLIVVNSRNIKDVWIYPNSEYNYHPKTNIFLYYNNFHFQSIIEPKKFFNVRNFCTECRISIKDIHAHSSSCKAKCLSCSRQMLNPPCPKNSPPIECSKCTMTFFNDSCFEAHKGQTCKRYAKCKCCGEKHRRSLEHICGWKFCVRCKVTHGPRSCHVRPLKSPKQSPKHRIILYDFETTLGPAMDNGQKHIVNYVNCQFTCQVCLDQDVLRNDCHSCHSLNKSWSVLD</sequence>
<gene>
    <name evidence="1" type="ORF">ZOSMA_5828G00010</name>
</gene>